<feature type="compositionally biased region" description="Polar residues" evidence="1">
    <location>
        <begin position="623"/>
        <end position="633"/>
    </location>
</feature>
<feature type="region of interest" description="Disordered" evidence="1">
    <location>
        <begin position="572"/>
        <end position="594"/>
    </location>
</feature>
<dbReference type="EMBL" id="BTGC01000003">
    <property type="protein sequence ID" value="GMM50660.1"/>
    <property type="molecule type" value="Genomic_DNA"/>
</dbReference>
<feature type="compositionally biased region" description="Low complexity" evidence="1">
    <location>
        <begin position="576"/>
        <end position="586"/>
    </location>
</feature>
<feature type="transmembrane region" description="Helical" evidence="2">
    <location>
        <begin position="12"/>
        <end position="33"/>
    </location>
</feature>
<accession>A0AAV5RGV1</accession>
<evidence type="ECO:0000313" key="3">
    <source>
        <dbReference type="EMBL" id="GMM50660.1"/>
    </source>
</evidence>
<organism evidence="3 4">
    <name type="scientific">Starmerella bacillaris</name>
    <name type="common">Yeast</name>
    <name type="synonym">Candida zemplinina</name>
    <dbReference type="NCBI Taxonomy" id="1247836"/>
    <lineage>
        <taxon>Eukaryota</taxon>
        <taxon>Fungi</taxon>
        <taxon>Dikarya</taxon>
        <taxon>Ascomycota</taxon>
        <taxon>Saccharomycotina</taxon>
        <taxon>Dipodascomycetes</taxon>
        <taxon>Dipodascales</taxon>
        <taxon>Trichomonascaceae</taxon>
        <taxon>Starmerella</taxon>
    </lineage>
</organism>
<keyword evidence="4" id="KW-1185">Reference proteome</keyword>
<feature type="transmembrane region" description="Helical" evidence="2">
    <location>
        <begin position="70"/>
        <end position="92"/>
    </location>
</feature>
<comment type="caution">
    <text evidence="3">The sequence shown here is derived from an EMBL/GenBank/DDBJ whole genome shotgun (WGS) entry which is preliminary data.</text>
</comment>
<gene>
    <name evidence="3" type="ORF">DASB73_016180</name>
</gene>
<keyword evidence="2" id="KW-0812">Transmembrane</keyword>
<dbReference type="AlphaFoldDB" id="A0AAV5RGV1"/>
<dbReference type="Proteomes" id="UP001362899">
    <property type="component" value="Unassembled WGS sequence"/>
</dbReference>
<name>A0AAV5RGV1_STABA</name>
<protein>
    <submittedName>
        <fullName evidence="3">Uncharacterized protein</fullName>
    </submittedName>
</protein>
<feature type="compositionally biased region" description="Low complexity" evidence="1">
    <location>
        <begin position="247"/>
        <end position="271"/>
    </location>
</feature>
<proteinExistence type="predicted"/>
<feature type="compositionally biased region" description="Polar residues" evidence="1">
    <location>
        <begin position="660"/>
        <end position="683"/>
    </location>
</feature>
<feature type="region of interest" description="Disordered" evidence="1">
    <location>
        <begin position="623"/>
        <end position="692"/>
    </location>
</feature>
<evidence type="ECO:0000256" key="1">
    <source>
        <dbReference type="SAM" id="MobiDB-lite"/>
    </source>
</evidence>
<feature type="region of interest" description="Disordered" evidence="1">
    <location>
        <begin position="237"/>
        <end position="272"/>
    </location>
</feature>
<reference evidence="3 4" key="1">
    <citation type="journal article" date="2023" name="Elife">
        <title>Identification of key yeast species and microbe-microbe interactions impacting larval growth of Drosophila in the wild.</title>
        <authorList>
            <person name="Mure A."/>
            <person name="Sugiura Y."/>
            <person name="Maeda R."/>
            <person name="Honda K."/>
            <person name="Sakurai N."/>
            <person name="Takahashi Y."/>
            <person name="Watada M."/>
            <person name="Katoh T."/>
            <person name="Gotoh A."/>
            <person name="Gotoh Y."/>
            <person name="Taniguchi I."/>
            <person name="Nakamura K."/>
            <person name="Hayashi T."/>
            <person name="Katayama T."/>
            <person name="Uemura T."/>
            <person name="Hattori Y."/>
        </authorList>
    </citation>
    <scope>NUCLEOTIDE SEQUENCE [LARGE SCALE GENOMIC DNA]</scope>
    <source>
        <strain evidence="3 4">SB-73</strain>
    </source>
</reference>
<keyword evidence="2" id="KW-0472">Membrane</keyword>
<feature type="transmembrane region" description="Helical" evidence="2">
    <location>
        <begin position="112"/>
        <end position="135"/>
    </location>
</feature>
<sequence>MGPHDIMVCRLLLRALCTLMQAAVCGLIAYVFINYSDSTLLFAWIASLIVLGAELSSSPMEMVALNIMQITIILLAIDVINLGLLLAAAIALSTELKYLSAAYRLRAIPQSVYTSIRCATGLLWSGFILLIIGILSELYDIYYIAKYVTPYEINEDTKTVYESMSEEEKLEYLITHPEQGYSVHDRSDLDSGTKSNTNINTTSDFTTFDSQTDTAINTGSSKCVSCFSTYSDKNSTLSKKQTRGENTSSRTPSASTTKTTTTAGSSTSHQTINTNSSGNTVCYCESSMTANKVDDDHSHATISGTASGSCRSIASNGSVITRNTCTCSCSCSTINRNSTASKTSSECAMHPRWSETSNRAGFDYHQLIDIAENYPRGNSNSVVVQPGYSRNGSRSCSSSTARFVPQIGINNGFHSHPNKFSSEIQISTAASNTATGSYQSYELGSGSYTHHENEHRVNAPHYVLHKEESTDMIECERSVEQHFDDSQEYLQDTSSGTVEFPHFINSNASAQTTISHEPLISRDPSIDLGHSRNHHFLQRDSRELDIELPQVPDISFSDPFEEQKQVKFVNEGGEDISQSSQSSPISGKNEGHSTNVTRYHKVYKLDSHNLREKLCEIGNGVLNSIHGSEGTQMETKKVEPSAENCLSLNGRSDLSRNVDDSQANGSSNGRDDNTTVAAEQNGTIPDINSDYRNENSTDFTVLKSEVAMDDNCNDHIDQDHTQIDRSDPLVEFKDRGTTALPHSSYSKSEIRRSLDDDRMSTRAKLCKIGNGVFNSVREELKHHR</sequence>
<evidence type="ECO:0000256" key="2">
    <source>
        <dbReference type="SAM" id="Phobius"/>
    </source>
</evidence>
<keyword evidence="2" id="KW-1133">Transmembrane helix</keyword>
<evidence type="ECO:0000313" key="4">
    <source>
        <dbReference type="Proteomes" id="UP001362899"/>
    </source>
</evidence>